<feature type="compositionally biased region" description="Polar residues" evidence="1">
    <location>
        <begin position="17"/>
        <end position="31"/>
    </location>
</feature>
<dbReference type="EMBL" id="OOIL02004137">
    <property type="protein sequence ID" value="VFQ90477.1"/>
    <property type="molecule type" value="Genomic_DNA"/>
</dbReference>
<proteinExistence type="predicted"/>
<organism evidence="2 3">
    <name type="scientific">Cuscuta campestris</name>
    <dbReference type="NCBI Taxonomy" id="132261"/>
    <lineage>
        <taxon>Eukaryota</taxon>
        <taxon>Viridiplantae</taxon>
        <taxon>Streptophyta</taxon>
        <taxon>Embryophyta</taxon>
        <taxon>Tracheophyta</taxon>
        <taxon>Spermatophyta</taxon>
        <taxon>Magnoliopsida</taxon>
        <taxon>eudicotyledons</taxon>
        <taxon>Gunneridae</taxon>
        <taxon>Pentapetalae</taxon>
        <taxon>asterids</taxon>
        <taxon>lamiids</taxon>
        <taxon>Solanales</taxon>
        <taxon>Convolvulaceae</taxon>
        <taxon>Cuscuteae</taxon>
        <taxon>Cuscuta</taxon>
        <taxon>Cuscuta subgen. Grammica</taxon>
        <taxon>Cuscuta sect. Cleistogrammica</taxon>
    </lineage>
</organism>
<evidence type="ECO:0000256" key="1">
    <source>
        <dbReference type="SAM" id="MobiDB-lite"/>
    </source>
</evidence>
<name>A0A484MPQ9_9ASTE</name>
<protein>
    <submittedName>
        <fullName evidence="2">Uncharacterized protein</fullName>
    </submittedName>
</protein>
<dbReference type="Proteomes" id="UP000595140">
    <property type="component" value="Unassembled WGS sequence"/>
</dbReference>
<dbReference type="AlphaFoldDB" id="A0A484MPQ9"/>
<feature type="region of interest" description="Disordered" evidence="1">
    <location>
        <begin position="1"/>
        <end position="87"/>
    </location>
</feature>
<accession>A0A484MPQ9</accession>
<sequence length="87" mass="9588">MGYYGKVEESDRRRSTEATTGSDLGTSNQRAPTVRRCLAKIRATALYPTASSGSDAGDRPQWTSDDFCRNPPVQRPLFRRSPPAPAE</sequence>
<evidence type="ECO:0000313" key="3">
    <source>
        <dbReference type="Proteomes" id="UP000595140"/>
    </source>
</evidence>
<evidence type="ECO:0000313" key="2">
    <source>
        <dbReference type="EMBL" id="VFQ90477.1"/>
    </source>
</evidence>
<keyword evidence="3" id="KW-1185">Reference proteome</keyword>
<reference evidence="2 3" key="1">
    <citation type="submission" date="2018-04" db="EMBL/GenBank/DDBJ databases">
        <authorList>
            <person name="Vogel A."/>
        </authorList>
    </citation>
    <scope>NUCLEOTIDE SEQUENCE [LARGE SCALE GENOMIC DNA]</scope>
</reference>
<gene>
    <name evidence="2" type="ORF">CCAM_LOCUS32253</name>
</gene>
<feature type="compositionally biased region" description="Basic and acidic residues" evidence="1">
    <location>
        <begin position="1"/>
        <end position="16"/>
    </location>
</feature>